<feature type="compositionally biased region" description="Low complexity" evidence="2">
    <location>
        <begin position="488"/>
        <end position="504"/>
    </location>
</feature>
<dbReference type="AlphaFoldDB" id="A0AAJ5TCQ2"/>
<feature type="coiled-coil region" evidence="1">
    <location>
        <begin position="425"/>
        <end position="452"/>
    </location>
</feature>
<feature type="region of interest" description="Disordered" evidence="2">
    <location>
        <begin position="274"/>
        <end position="360"/>
    </location>
</feature>
<evidence type="ECO:0000313" key="4">
    <source>
        <dbReference type="Proteomes" id="UP000289629"/>
    </source>
</evidence>
<evidence type="ECO:0000313" key="3">
    <source>
        <dbReference type="EMBL" id="VEU62117.1"/>
    </source>
</evidence>
<feature type="region of interest" description="Disordered" evidence="2">
    <location>
        <begin position="485"/>
        <end position="514"/>
    </location>
</feature>
<gene>
    <name evidence="3" type="ORF">NCTC10125_00546</name>
</gene>
<name>A0AAJ5TCQ2_9BACT</name>
<dbReference type="EMBL" id="LR214971">
    <property type="protein sequence ID" value="VEU62117.1"/>
    <property type="molecule type" value="Genomic_DNA"/>
</dbReference>
<evidence type="ECO:0000256" key="2">
    <source>
        <dbReference type="SAM" id="MobiDB-lite"/>
    </source>
</evidence>
<feature type="compositionally biased region" description="Polar residues" evidence="2">
    <location>
        <begin position="637"/>
        <end position="666"/>
    </location>
</feature>
<feature type="region of interest" description="Disordered" evidence="2">
    <location>
        <begin position="114"/>
        <end position="136"/>
    </location>
</feature>
<organism evidence="3 4">
    <name type="scientific">Mesomycoplasma dispar</name>
    <dbReference type="NCBI Taxonomy" id="86660"/>
    <lineage>
        <taxon>Bacteria</taxon>
        <taxon>Bacillati</taxon>
        <taxon>Mycoplasmatota</taxon>
        <taxon>Mycoplasmoidales</taxon>
        <taxon>Metamycoplasmataceae</taxon>
        <taxon>Mesomycoplasma</taxon>
    </lineage>
</organism>
<proteinExistence type="predicted"/>
<feature type="compositionally biased region" description="Basic and acidic residues" evidence="2">
    <location>
        <begin position="602"/>
        <end position="615"/>
    </location>
</feature>
<dbReference type="KEGG" id="mds:MDIS_02900"/>
<feature type="region of interest" description="Disordered" evidence="2">
    <location>
        <begin position="806"/>
        <end position="834"/>
    </location>
</feature>
<accession>A0AAJ5TCQ2</accession>
<sequence length="859" mass="98110">MALSENFGDGSNLDSSKILENLNLDSKNSETEWVQVSSKNGKNQENETKKYSFFYKKNELTLSGNHISKPDSNPFLVSDQQINNTFPIALGFKALNNNKEFLVIMGDFAQKIQEKAQEPEEQTDQNRKNLKENDSETNKEKIYHPFLFSDEEKPVIKQEQNSKPTKKLSEIIEEFKKKSGISEVIFLTSTNQDRKIGTGLGKENYDALINSSNSVTNALITDTKNLVKKIETNNSRLNSPLVVDVSTGLYFEDQTIIEIEGKKLEKLRLEKIPKQQKDEISEDNDKPESVPEVHNKNDNDINQDQDKIEKKQDEDIPNENKDQKPNKNGQELDKEKDQKPKENEKKPTENDRQKLPEKSEPVSNLVRFGFWNIDKYGFSKSRANKESREISNEEAKDDSGLELIFEVLKQMNTSVIGLVLKDVSKKNIDDSVKKIVQKLDEIKNKTENKETAKTPLSSGIDSENLRRTYTSQAKWQYQIYDEDEAKTNQAQDNSSQSDNQSSRSVSKRGGRKKTRTGRRKFLFLYDSSIWKIINKQANEQLDKQNPFITSKEKIGNTERTWRNPPVGITLELLENRKNKEKALKNSNDNQVTFVLGSFDSEGKGADEKQVGDTKSKRLTSSSKTRSKGKSRSRQNSRYKNTNLDNEVQSQESAATSRLKNTHNSADLSIVKDEPDFSKFSGQGAQELTEAQNLGATLDEIKKNTSTKNLLFAGTTNIKKRDYAEIFENLLKSYSQLMPTNKPTKIHKNNGYVDPMNSMFYKGEWGQPKIAKRIDWYGLDGYKKGDSPKGPQNSESLKAAFEKYVTEKTGTKKSKKQDESPNWEPQESLSKHAPIVVEIDFESKFDSKKLKEELDKEEKE</sequence>
<keyword evidence="1" id="KW-0175">Coiled coil</keyword>
<dbReference type="Proteomes" id="UP000289629">
    <property type="component" value="Chromosome"/>
</dbReference>
<feature type="region of interest" description="Disordered" evidence="2">
    <location>
        <begin position="782"/>
        <end position="801"/>
    </location>
</feature>
<reference evidence="3 4" key="1">
    <citation type="submission" date="2019-01" db="EMBL/GenBank/DDBJ databases">
        <authorList>
            <consortium name="Pathogen Informatics"/>
        </authorList>
    </citation>
    <scope>NUCLEOTIDE SEQUENCE [LARGE SCALE GENOMIC DNA]</scope>
    <source>
        <strain evidence="3 4">NCTC10125</strain>
    </source>
</reference>
<feature type="region of interest" description="Disordered" evidence="2">
    <location>
        <begin position="602"/>
        <end position="669"/>
    </location>
</feature>
<evidence type="ECO:0000256" key="1">
    <source>
        <dbReference type="SAM" id="Coils"/>
    </source>
</evidence>
<feature type="compositionally biased region" description="Basic residues" evidence="2">
    <location>
        <begin position="505"/>
        <end position="514"/>
    </location>
</feature>
<feature type="compositionally biased region" description="Basic residues" evidence="2">
    <location>
        <begin position="624"/>
        <end position="636"/>
    </location>
</feature>
<dbReference type="RefSeq" id="WP_044635535.1">
    <property type="nucleotide sequence ID" value="NZ_CP007229.1"/>
</dbReference>
<protein>
    <submittedName>
        <fullName evidence="3">Uncharacterized protein</fullName>
    </submittedName>
</protein>